<evidence type="ECO:0000256" key="8">
    <source>
        <dbReference type="ARBA" id="ARBA00023316"/>
    </source>
</evidence>
<dbReference type="PANTHER" id="PTHR22914:SF11">
    <property type="entry name" value="CHITIN SYNTHASE B"/>
    <property type="match status" value="1"/>
</dbReference>
<protein>
    <recommendedName>
        <fullName evidence="2 10">Chitin synthase</fullName>
        <ecNumber evidence="2 10">2.4.1.16</ecNumber>
    </recommendedName>
</protein>
<dbReference type="GO" id="GO:0005886">
    <property type="term" value="C:plasma membrane"/>
    <property type="evidence" value="ECO:0007669"/>
    <property type="project" value="UniProtKB-SubCell"/>
</dbReference>
<keyword evidence="5 10" id="KW-0808">Transferase</keyword>
<dbReference type="Proteomes" id="UP000053342">
    <property type="component" value="Unassembled WGS sequence"/>
</dbReference>
<dbReference type="AlphaFoldDB" id="A0A0D2D992"/>
<evidence type="ECO:0000256" key="6">
    <source>
        <dbReference type="ARBA" id="ARBA00022692"/>
    </source>
</evidence>
<keyword evidence="6" id="KW-0812">Transmembrane</keyword>
<name>A0A0D2D992_9EURO</name>
<keyword evidence="4 10" id="KW-0328">Glycosyltransferase</keyword>
<dbReference type="EC" id="2.4.1.16" evidence="2 10"/>
<reference evidence="11 12" key="1">
    <citation type="submission" date="2015-01" db="EMBL/GenBank/DDBJ databases">
        <title>The Genome Sequence of Exophiala oligosperma CBS72588.</title>
        <authorList>
            <consortium name="The Broad Institute Genomics Platform"/>
            <person name="Cuomo C."/>
            <person name="de Hoog S."/>
            <person name="Gorbushina A."/>
            <person name="Stielow B."/>
            <person name="Teixiera M."/>
            <person name="Abouelleil A."/>
            <person name="Chapman S.B."/>
            <person name="Priest M."/>
            <person name="Young S.K."/>
            <person name="Wortman J."/>
            <person name="Nusbaum C."/>
            <person name="Birren B."/>
        </authorList>
    </citation>
    <scope>NUCLEOTIDE SEQUENCE [LARGE SCALE GENOMIC DNA]</scope>
    <source>
        <strain evidence="11 12">CBS 72588</strain>
    </source>
</reference>
<dbReference type="GeneID" id="27360352"/>
<keyword evidence="8 10" id="KW-0961">Cell wall biogenesis/degradation</keyword>
<evidence type="ECO:0000256" key="3">
    <source>
        <dbReference type="ARBA" id="ARBA00022475"/>
    </source>
</evidence>
<comment type="similarity">
    <text evidence="9">Belongs to the chitin synthase family. Class III subfamily.</text>
</comment>
<evidence type="ECO:0000313" key="12">
    <source>
        <dbReference type="Proteomes" id="UP000053342"/>
    </source>
</evidence>
<sequence>MRSVIVLDDQKERSNPLIAAQSLEYKISNVGNRPLESGPFGYVSILPGAFSAYLCRAIMGRPLEQYFHGIQTIEGKNIFEKYMFFAGDRIFCFELVASGKG</sequence>
<evidence type="ECO:0000256" key="9">
    <source>
        <dbReference type="ARBA" id="ARBA00038055"/>
    </source>
</evidence>
<gene>
    <name evidence="11" type="ORF">PV06_08278</name>
</gene>
<comment type="function">
    <text evidence="10">Polymerizes chitin, a structural polymer of the cell wall and septum, by transferring the sugar moiety of UDP-GlcNAc to the non-reducing end of the growing chitin polymer.</text>
</comment>
<evidence type="ECO:0000256" key="7">
    <source>
        <dbReference type="ARBA" id="ARBA00023136"/>
    </source>
</evidence>
<accession>A0A0D2D992</accession>
<evidence type="ECO:0000256" key="10">
    <source>
        <dbReference type="RuleBase" id="RU366040"/>
    </source>
</evidence>
<dbReference type="PANTHER" id="PTHR22914">
    <property type="entry name" value="CHITIN SYNTHASE"/>
    <property type="match status" value="1"/>
</dbReference>
<keyword evidence="7" id="KW-0472">Membrane</keyword>
<comment type="subcellular location">
    <subcellularLocation>
        <location evidence="1 10">Cell membrane</location>
        <topology evidence="1 10">Multi-pass membrane protein</topology>
    </subcellularLocation>
</comment>
<dbReference type="HOGENOM" id="CLU_2291725_0_0_1"/>
<dbReference type="GO" id="GO:0006031">
    <property type="term" value="P:chitin biosynthetic process"/>
    <property type="evidence" value="ECO:0007669"/>
    <property type="project" value="TreeGrafter"/>
</dbReference>
<dbReference type="STRING" id="215243.A0A0D2D992"/>
<comment type="catalytic activity">
    <reaction evidence="10">
        <text>[(1-&gt;4)-N-acetyl-beta-D-glucosaminyl](n) + UDP-N-acetyl-alpha-D-glucosamine = [(1-&gt;4)-N-acetyl-beta-D-glucosaminyl](n+1) + UDP + H(+)</text>
        <dbReference type="Rhea" id="RHEA:16637"/>
        <dbReference type="Rhea" id="RHEA-COMP:9593"/>
        <dbReference type="Rhea" id="RHEA-COMP:9595"/>
        <dbReference type="ChEBI" id="CHEBI:15378"/>
        <dbReference type="ChEBI" id="CHEBI:17029"/>
        <dbReference type="ChEBI" id="CHEBI:57705"/>
        <dbReference type="ChEBI" id="CHEBI:58223"/>
        <dbReference type="EC" id="2.4.1.16"/>
    </reaction>
</comment>
<dbReference type="RefSeq" id="XP_016259904.1">
    <property type="nucleotide sequence ID" value="XM_016409596.1"/>
</dbReference>
<organism evidence="11 12">
    <name type="scientific">Exophiala oligosperma</name>
    <dbReference type="NCBI Taxonomy" id="215243"/>
    <lineage>
        <taxon>Eukaryota</taxon>
        <taxon>Fungi</taxon>
        <taxon>Dikarya</taxon>
        <taxon>Ascomycota</taxon>
        <taxon>Pezizomycotina</taxon>
        <taxon>Eurotiomycetes</taxon>
        <taxon>Chaetothyriomycetidae</taxon>
        <taxon>Chaetothyriales</taxon>
        <taxon>Herpotrichiellaceae</taxon>
        <taxon>Exophiala</taxon>
    </lineage>
</organism>
<proteinExistence type="inferred from homology"/>
<evidence type="ECO:0000256" key="1">
    <source>
        <dbReference type="ARBA" id="ARBA00004651"/>
    </source>
</evidence>
<evidence type="ECO:0000256" key="4">
    <source>
        <dbReference type="ARBA" id="ARBA00022676"/>
    </source>
</evidence>
<keyword evidence="3 10" id="KW-1003">Cell membrane</keyword>
<keyword evidence="12" id="KW-1185">Reference proteome</keyword>
<dbReference type="EMBL" id="KN847339">
    <property type="protein sequence ID" value="KIW39688.1"/>
    <property type="molecule type" value="Genomic_DNA"/>
</dbReference>
<evidence type="ECO:0000313" key="11">
    <source>
        <dbReference type="EMBL" id="KIW39688.1"/>
    </source>
</evidence>
<dbReference type="GO" id="GO:0030428">
    <property type="term" value="C:cell septum"/>
    <property type="evidence" value="ECO:0007669"/>
    <property type="project" value="TreeGrafter"/>
</dbReference>
<dbReference type="Pfam" id="PF01644">
    <property type="entry name" value="Chitin_synth_1"/>
    <property type="match status" value="1"/>
</dbReference>
<dbReference type="InterPro" id="IPR004835">
    <property type="entry name" value="Chitin_synth"/>
</dbReference>
<dbReference type="GO" id="GO:0071555">
    <property type="term" value="P:cell wall organization"/>
    <property type="evidence" value="ECO:0007669"/>
    <property type="project" value="UniProtKB-KW"/>
</dbReference>
<dbReference type="VEuPathDB" id="FungiDB:PV06_08278"/>
<dbReference type="GO" id="GO:0004100">
    <property type="term" value="F:chitin synthase activity"/>
    <property type="evidence" value="ECO:0007669"/>
    <property type="project" value="UniProtKB-EC"/>
</dbReference>
<evidence type="ECO:0000256" key="2">
    <source>
        <dbReference type="ARBA" id="ARBA00012543"/>
    </source>
</evidence>
<evidence type="ECO:0000256" key="5">
    <source>
        <dbReference type="ARBA" id="ARBA00022679"/>
    </source>
</evidence>
<dbReference type="OrthoDB" id="3050913at2759"/>